<reference evidence="4 5" key="1">
    <citation type="submission" date="2024-09" db="EMBL/GenBank/DDBJ databases">
        <authorList>
            <person name="Pan X."/>
        </authorList>
    </citation>
    <scope>NUCLEOTIDE SEQUENCE [LARGE SCALE GENOMIC DNA]</scope>
    <source>
        <strain evidence="4 5">B2969</strain>
    </source>
</reference>
<gene>
    <name evidence="4" type="ORF">ACH3VR_02375</name>
</gene>
<comment type="caution">
    <text evidence="4">The sequence shown here is derived from an EMBL/GenBank/DDBJ whole genome shotgun (WGS) entry which is preliminary data.</text>
</comment>
<protein>
    <submittedName>
        <fullName evidence="4">CBS domain-containing protein</fullName>
    </submittedName>
</protein>
<organism evidence="4 5">
    <name type="scientific">Microbacterium alkaliflavum</name>
    <dbReference type="NCBI Taxonomy" id="3248839"/>
    <lineage>
        <taxon>Bacteria</taxon>
        <taxon>Bacillati</taxon>
        <taxon>Actinomycetota</taxon>
        <taxon>Actinomycetes</taxon>
        <taxon>Micrococcales</taxon>
        <taxon>Microbacteriaceae</taxon>
        <taxon>Microbacterium</taxon>
    </lineage>
</organism>
<dbReference type="RefSeq" id="WP_396639143.1">
    <property type="nucleotide sequence ID" value="NZ_JBIQWL010000001.1"/>
</dbReference>
<dbReference type="InterPro" id="IPR000644">
    <property type="entry name" value="CBS_dom"/>
</dbReference>
<dbReference type="EMBL" id="JBIQWL010000001">
    <property type="protein sequence ID" value="MFH8249200.1"/>
    <property type="molecule type" value="Genomic_DNA"/>
</dbReference>
<dbReference type="Pfam" id="PF00571">
    <property type="entry name" value="CBS"/>
    <property type="match status" value="2"/>
</dbReference>
<dbReference type="Proteomes" id="UP001610861">
    <property type="component" value="Unassembled WGS sequence"/>
</dbReference>
<dbReference type="PROSITE" id="PS51371">
    <property type="entry name" value="CBS"/>
    <property type="match status" value="2"/>
</dbReference>
<dbReference type="InterPro" id="IPR046342">
    <property type="entry name" value="CBS_dom_sf"/>
</dbReference>
<evidence type="ECO:0000313" key="5">
    <source>
        <dbReference type="Proteomes" id="UP001610861"/>
    </source>
</evidence>
<evidence type="ECO:0000259" key="3">
    <source>
        <dbReference type="PROSITE" id="PS51371"/>
    </source>
</evidence>
<sequence>MTLAREIMTPSPQCIGEHQTLVEAARLLATLDVGVLPICGDDGKLKGMLTDRDIVVKAIAEGRDPGTTTADDLAEGKPVYVDADDDVDEAMSLMKQHQVRRLPVIEDHRLVGIISQADIALTASPKQTGRTVEQISE</sequence>
<evidence type="ECO:0000313" key="4">
    <source>
        <dbReference type="EMBL" id="MFH8249200.1"/>
    </source>
</evidence>
<dbReference type="SMART" id="SM00116">
    <property type="entry name" value="CBS"/>
    <property type="match status" value="2"/>
</dbReference>
<feature type="domain" description="CBS" evidence="3">
    <location>
        <begin position="73"/>
        <end position="132"/>
    </location>
</feature>
<dbReference type="InterPro" id="IPR051257">
    <property type="entry name" value="Diverse_CBS-Domain"/>
</dbReference>
<dbReference type="PANTHER" id="PTHR43080:SF2">
    <property type="entry name" value="CBS DOMAIN-CONTAINING PROTEIN"/>
    <property type="match status" value="1"/>
</dbReference>
<feature type="domain" description="CBS" evidence="3">
    <location>
        <begin position="8"/>
        <end position="65"/>
    </location>
</feature>
<dbReference type="Gene3D" id="3.10.580.10">
    <property type="entry name" value="CBS-domain"/>
    <property type="match status" value="1"/>
</dbReference>
<accession>A0ABW7Q300</accession>
<dbReference type="CDD" id="cd04622">
    <property type="entry name" value="CBS_pair_HRP1_like"/>
    <property type="match status" value="1"/>
</dbReference>
<keyword evidence="5" id="KW-1185">Reference proteome</keyword>
<evidence type="ECO:0000256" key="2">
    <source>
        <dbReference type="PROSITE-ProRule" id="PRU00703"/>
    </source>
</evidence>
<dbReference type="PANTHER" id="PTHR43080">
    <property type="entry name" value="CBS DOMAIN-CONTAINING PROTEIN CBSX3, MITOCHONDRIAL"/>
    <property type="match status" value="1"/>
</dbReference>
<proteinExistence type="predicted"/>
<keyword evidence="1 2" id="KW-0129">CBS domain</keyword>
<name>A0ABW7Q300_9MICO</name>
<evidence type="ECO:0000256" key="1">
    <source>
        <dbReference type="ARBA" id="ARBA00023122"/>
    </source>
</evidence>
<dbReference type="SUPFAM" id="SSF54631">
    <property type="entry name" value="CBS-domain pair"/>
    <property type="match status" value="1"/>
</dbReference>